<dbReference type="STRING" id="2316362.A0A4Q2D2V0"/>
<gene>
    <name evidence="6" type="ORF">EST38_g12721</name>
</gene>
<protein>
    <recommendedName>
        <fullName evidence="8">Tetraspanin Tsp2</fullName>
    </recommendedName>
</protein>
<dbReference type="AlphaFoldDB" id="A0A4Q2D2V0"/>
<evidence type="ECO:0000256" key="4">
    <source>
        <dbReference type="ARBA" id="ARBA00023136"/>
    </source>
</evidence>
<feature type="transmembrane region" description="Helical" evidence="5">
    <location>
        <begin position="301"/>
        <end position="322"/>
    </location>
</feature>
<evidence type="ECO:0000256" key="2">
    <source>
        <dbReference type="ARBA" id="ARBA00022692"/>
    </source>
</evidence>
<evidence type="ECO:0000256" key="1">
    <source>
        <dbReference type="ARBA" id="ARBA00004141"/>
    </source>
</evidence>
<evidence type="ECO:0000313" key="7">
    <source>
        <dbReference type="Proteomes" id="UP000290288"/>
    </source>
</evidence>
<keyword evidence="4 5" id="KW-0472">Membrane</keyword>
<proteinExistence type="predicted"/>
<dbReference type="Pfam" id="PF00335">
    <property type="entry name" value="Tetraspanin"/>
    <property type="match status" value="1"/>
</dbReference>
<evidence type="ECO:0000313" key="6">
    <source>
        <dbReference type="EMBL" id="RXW13132.1"/>
    </source>
</evidence>
<keyword evidence="3 5" id="KW-1133">Transmembrane helix</keyword>
<dbReference type="InterPro" id="IPR018499">
    <property type="entry name" value="Tetraspanin/Peripherin"/>
</dbReference>
<accession>A0A4Q2D2V0</accession>
<name>A0A4Q2D2V0_9AGAR</name>
<sequence length="382" mass="41816">MDNSFVIQDSPRSSRRASIAGSAYSAAGSTRHMLAEYNENSSGGGNGGKLHLDVPRYTGLSTSSGPSSPTSASGLSLSVNYLPSKFSSNILKSRTGKKGGDAALAMPKQGGGLAAFKAGEQRMGGKNLKWTKFKWILFVANLALSLYSLGAMIIILLTWFDAWQNADVLRVANRPELIVSTIAASLGMLTSVIGWAGILLNNRMFLAIYTLCTWITFAFLVTPGYITYRKNTYNLEGKINAQWSRNLGALGRMRIQDQLQCCGYYSPFVEATVSQTCYARSILPGCKKPFLEYEEKILTRWFTIAFAIVPAHLLVMLAALLCSNHVTYRFGKGMMPEAYRMNMGSMAVIMDQYANQLAEQYGSDVAARVLERSKSNLNISGR</sequence>
<organism evidence="6 7">
    <name type="scientific">Candolleomyces aberdarensis</name>
    <dbReference type="NCBI Taxonomy" id="2316362"/>
    <lineage>
        <taxon>Eukaryota</taxon>
        <taxon>Fungi</taxon>
        <taxon>Dikarya</taxon>
        <taxon>Basidiomycota</taxon>
        <taxon>Agaricomycotina</taxon>
        <taxon>Agaricomycetes</taxon>
        <taxon>Agaricomycetidae</taxon>
        <taxon>Agaricales</taxon>
        <taxon>Agaricineae</taxon>
        <taxon>Psathyrellaceae</taxon>
        <taxon>Candolleomyces</taxon>
    </lineage>
</organism>
<feature type="transmembrane region" description="Helical" evidence="5">
    <location>
        <begin position="135"/>
        <end position="157"/>
    </location>
</feature>
<feature type="transmembrane region" description="Helical" evidence="5">
    <location>
        <begin position="177"/>
        <end position="199"/>
    </location>
</feature>
<comment type="subcellular location">
    <subcellularLocation>
        <location evidence="1">Membrane</location>
        <topology evidence="1">Multi-pass membrane protein</topology>
    </subcellularLocation>
</comment>
<evidence type="ECO:0000256" key="3">
    <source>
        <dbReference type="ARBA" id="ARBA00022989"/>
    </source>
</evidence>
<comment type="caution">
    <text evidence="6">The sequence shown here is derived from an EMBL/GenBank/DDBJ whole genome shotgun (WGS) entry which is preliminary data.</text>
</comment>
<keyword evidence="2 5" id="KW-0812">Transmembrane</keyword>
<dbReference type="GO" id="GO:0016020">
    <property type="term" value="C:membrane"/>
    <property type="evidence" value="ECO:0007669"/>
    <property type="project" value="UniProtKB-SubCell"/>
</dbReference>
<evidence type="ECO:0000256" key="5">
    <source>
        <dbReference type="SAM" id="Phobius"/>
    </source>
</evidence>
<evidence type="ECO:0008006" key="8">
    <source>
        <dbReference type="Google" id="ProtNLM"/>
    </source>
</evidence>
<dbReference type="Proteomes" id="UP000290288">
    <property type="component" value="Unassembled WGS sequence"/>
</dbReference>
<feature type="transmembrane region" description="Helical" evidence="5">
    <location>
        <begin position="206"/>
        <end position="226"/>
    </location>
</feature>
<dbReference type="EMBL" id="SDEE01001002">
    <property type="protein sequence ID" value="RXW13132.1"/>
    <property type="molecule type" value="Genomic_DNA"/>
</dbReference>
<reference evidence="6 7" key="1">
    <citation type="submission" date="2019-01" db="EMBL/GenBank/DDBJ databases">
        <title>Draft genome sequence of Psathyrella aberdarensis IHI B618.</title>
        <authorList>
            <person name="Buettner E."/>
            <person name="Kellner H."/>
        </authorList>
    </citation>
    <scope>NUCLEOTIDE SEQUENCE [LARGE SCALE GENOMIC DNA]</scope>
    <source>
        <strain evidence="6 7">IHI B618</strain>
    </source>
</reference>
<keyword evidence="7" id="KW-1185">Reference proteome</keyword>
<dbReference type="OrthoDB" id="2156690at2759"/>